<proteinExistence type="predicted"/>
<dbReference type="EMBL" id="KN835903">
    <property type="protein sequence ID" value="KIK33621.1"/>
    <property type="molecule type" value="Genomic_DNA"/>
</dbReference>
<reference evidence="3" key="2">
    <citation type="submission" date="2015-01" db="EMBL/GenBank/DDBJ databases">
        <title>Evolutionary Origins and Diversification of the Mycorrhizal Mutualists.</title>
        <authorList>
            <consortium name="DOE Joint Genome Institute"/>
            <consortium name="Mycorrhizal Genomics Consortium"/>
            <person name="Kohler A."/>
            <person name="Kuo A."/>
            <person name="Nagy L.G."/>
            <person name="Floudas D."/>
            <person name="Copeland A."/>
            <person name="Barry K.W."/>
            <person name="Cichocki N."/>
            <person name="Veneault-Fourrey C."/>
            <person name="LaButti K."/>
            <person name="Lindquist E.A."/>
            <person name="Lipzen A."/>
            <person name="Lundell T."/>
            <person name="Morin E."/>
            <person name="Murat C."/>
            <person name="Riley R."/>
            <person name="Ohm R."/>
            <person name="Sun H."/>
            <person name="Tunlid A."/>
            <person name="Henrissat B."/>
            <person name="Grigoriev I.V."/>
            <person name="Hibbett D.S."/>
            <person name="Martin F."/>
        </authorList>
    </citation>
    <scope>NUCLEOTIDE SEQUENCE [LARGE SCALE GENOMIC DNA]</scope>
    <source>
        <strain evidence="3">UH-Slu-Lm8-n1</strain>
    </source>
</reference>
<sequence>MSPPATDFESKGSTHAKRRLSTGSIGTTTAPVHAYSSLTPMWAGIAGALVNGGQGFDIAIFIHDSIYNTDFASAVMPYTSNNPTKSASDIANHILQTFKKFYQEHLFKFLGASSLLSVF</sequence>
<protein>
    <submittedName>
        <fullName evidence="2">Uncharacterized protein</fullName>
    </submittedName>
</protein>
<evidence type="ECO:0000256" key="1">
    <source>
        <dbReference type="SAM" id="MobiDB-lite"/>
    </source>
</evidence>
<accession>A0A0C9ZW26</accession>
<dbReference type="InParanoid" id="A0A0C9ZW26"/>
<dbReference type="OrthoDB" id="2612500at2759"/>
<evidence type="ECO:0000313" key="3">
    <source>
        <dbReference type="Proteomes" id="UP000054485"/>
    </source>
</evidence>
<reference evidence="2 3" key="1">
    <citation type="submission" date="2014-04" db="EMBL/GenBank/DDBJ databases">
        <authorList>
            <consortium name="DOE Joint Genome Institute"/>
            <person name="Kuo A."/>
            <person name="Ruytinx J."/>
            <person name="Rineau F."/>
            <person name="Colpaert J."/>
            <person name="Kohler A."/>
            <person name="Nagy L.G."/>
            <person name="Floudas D."/>
            <person name="Copeland A."/>
            <person name="Barry K.W."/>
            <person name="Cichocki N."/>
            <person name="Veneault-Fourrey C."/>
            <person name="LaButti K."/>
            <person name="Lindquist E.A."/>
            <person name="Lipzen A."/>
            <person name="Lundell T."/>
            <person name="Morin E."/>
            <person name="Murat C."/>
            <person name="Sun H."/>
            <person name="Tunlid A."/>
            <person name="Henrissat B."/>
            <person name="Grigoriev I.V."/>
            <person name="Hibbett D.S."/>
            <person name="Martin F."/>
            <person name="Nordberg H.P."/>
            <person name="Cantor M.N."/>
            <person name="Hua S.X."/>
        </authorList>
    </citation>
    <scope>NUCLEOTIDE SEQUENCE [LARGE SCALE GENOMIC DNA]</scope>
    <source>
        <strain evidence="2 3">UH-Slu-Lm8-n1</strain>
    </source>
</reference>
<organism evidence="2 3">
    <name type="scientific">Suillus luteus UH-Slu-Lm8-n1</name>
    <dbReference type="NCBI Taxonomy" id="930992"/>
    <lineage>
        <taxon>Eukaryota</taxon>
        <taxon>Fungi</taxon>
        <taxon>Dikarya</taxon>
        <taxon>Basidiomycota</taxon>
        <taxon>Agaricomycotina</taxon>
        <taxon>Agaricomycetes</taxon>
        <taxon>Agaricomycetidae</taxon>
        <taxon>Boletales</taxon>
        <taxon>Suillineae</taxon>
        <taxon>Suillaceae</taxon>
        <taxon>Suillus</taxon>
    </lineage>
</organism>
<dbReference type="STRING" id="930992.A0A0C9ZW26"/>
<dbReference type="HOGENOM" id="CLU_2063028_0_0_1"/>
<feature type="region of interest" description="Disordered" evidence="1">
    <location>
        <begin position="1"/>
        <end position="29"/>
    </location>
</feature>
<gene>
    <name evidence="2" type="ORF">CY34DRAFT_789913</name>
</gene>
<dbReference type="AlphaFoldDB" id="A0A0C9ZW26"/>
<dbReference type="Proteomes" id="UP000054485">
    <property type="component" value="Unassembled WGS sequence"/>
</dbReference>
<keyword evidence="3" id="KW-1185">Reference proteome</keyword>
<evidence type="ECO:0000313" key="2">
    <source>
        <dbReference type="EMBL" id="KIK33621.1"/>
    </source>
</evidence>
<name>A0A0C9ZW26_9AGAM</name>